<dbReference type="Pfam" id="PF00032">
    <property type="entry name" value="Cytochrom_B_C"/>
    <property type="match status" value="1"/>
</dbReference>
<dbReference type="InterPro" id="IPR005797">
    <property type="entry name" value="Cyt_b/b6_N"/>
</dbReference>
<dbReference type="InterPro" id="IPR027387">
    <property type="entry name" value="Cytb/b6-like_sf"/>
</dbReference>
<reference evidence="21" key="1">
    <citation type="journal article" date="2020" name="Zool. J. Linn. Soc.">
        <title>Mitogenomic phylogeny and fossil-calibrated mutation rates for all F- and M-type mtDNA genes of the largest freshwater mussel family, the Unionidae (Bivalvia).</title>
        <authorList>
            <person name="Zieritz A."/>
            <person name="Froufe E."/>
            <person name="Bolotov I."/>
            <person name="Goncalves D.V."/>
            <person name="Aldridge D.C."/>
            <person name="Bogan A.E."/>
            <person name="Gan H.M."/>
            <person name="Gomes-Dos-Santos A."/>
            <person name="Sousa R."/>
            <person name="Teixeira A."/>
            <person name="Varandas S."/>
            <person name="Zanatta D."/>
            <person name="Lopes-Lima M."/>
        </authorList>
    </citation>
    <scope>NUCLEOTIDE SEQUENCE</scope>
    <source>
        <strain evidence="21">HyrBia_M</strain>
    </source>
</reference>
<feature type="domain" description="Cytochrome b/b6 C-terminal region profile" evidence="20">
    <location>
        <begin position="211"/>
        <end position="380"/>
    </location>
</feature>
<feature type="transmembrane region" description="Helical" evidence="18">
    <location>
        <begin position="108"/>
        <end position="133"/>
    </location>
</feature>
<dbReference type="AlphaFoldDB" id="A0A8A3WMF6"/>
<feature type="transmembrane region" description="Helical" evidence="18">
    <location>
        <begin position="76"/>
        <end position="96"/>
    </location>
</feature>
<evidence type="ECO:0000256" key="14">
    <source>
        <dbReference type="ARBA" id="ARBA00023128"/>
    </source>
</evidence>
<feature type="binding site" description="axial binding residue" evidence="17">
    <location>
        <position position="197"/>
    </location>
    <ligand>
        <name>heme b</name>
        <dbReference type="ChEBI" id="CHEBI:60344"/>
        <label>b566</label>
    </ligand>
    <ligandPart>
        <name>Fe</name>
        <dbReference type="ChEBI" id="CHEBI:18248"/>
    </ligandPart>
</feature>
<evidence type="ECO:0000256" key="2">
    <source>
        <dbReference type="ARBA" id="ARBA00004448"/>
    </source>
</evidence>
<dbReference type="InterPro" id="IPR016174">
    <property type="entry name" value="Di-haem_cyt_TM"/>
</dbReference>
<organism evidence="21">
    <name type="scientific">Hyriopsis bialata</name>
    <dbReference type="NCBI Taxonomy" id="1903487"/>
    <lineage>
        <taxon>Eukaryota</taxon>
        <taxon>Metazoa</taxon>
        <taxon>Spiralia</taxon>
        <taxon>Lophotrochozoa</taxon>
        <taxon>Mollusca</taxon>
        <taxon>Bivalvia</taxon>
        <taxon>Autobranchia</taxon>
        <taxon>Heteroconchia</taxon>
        <taxon>Palaeoheterodonta</taxon>
        <taxon>Unionida</taxon>
        <taxon>Unionoidea</taxon>
        <taxon>Unionidae</taxon>
        <taxon>Gonideinae</taxon>
        <taxon>Hyriopsis</taxon>
    </lineage>
</organism>
<evidence type="ECO:0000256" key="16">
    <source>
        <dbReference type="PIRSR" id="PIRSR038885-1"/>
    </source>
</evidence>
<dbReference type="EMBL" id="MW242817">
    <property type="protein sequence ID" value="QTA71707.1"/>
    <property type="molecule type" value="Genomic_DNA"/>
</dbReference>
<keyword evidence="7 18" id="KW-0812">Transmembrane</keyword>
<keyword evidence="12 17" id="KW-0408">Iron</keyword>
<dbReference type="PANTHER" id="PTHR19271">
    <property type="entry name" value="CYTOCHROME B"/>
    <property type="match status" value="1"/>
</dbReference>
<dbReference type="PIRSF" id="PIRSF038885">
    <property type="entry name" value="COB"/>
    <property type="match status" value="1"/>
</dbReference>
<feature type="transmembrane region" description="Helical" evidence="18">
    <location>
        <begin position="325"/>
        <end position="342"/>
    </location>
</feature>
<keyword evidence="9" id="KW-0999">Mitochondrion inner membrane</keyword>
<name>A0A8A3WMF6_9BIVA</name>
<sequence>MSSPLRKSNPILTIMNKSIYDLPTPMNLSMAWNTGSLLGVCLIIQIISGLLLAMHYTPDTTQAFESISHIMRDVNYGWTLRYIHASGASFFFLIAYTHIGRGIYYSSYLFLEVWTSGTLLLMTLMATAFLGYVLPWGQMSYWGATVITNLLSVIPSIGETLVEWIWGGFTVSNATLNRFFVLHFVMPFLILLLVSLHLLLLHQTGSNNPLGLSSNTLVIPFHPFYSLKDLMGMLAFLILFTWISMFLMSLISDPQNFIKANPMSTPTHIQPEWYFLFAYAILRAIPNKVGGVLALISSILVLLTLPMLHTNNMRSLSFYPTSQPMFWTFLASFLLLTWLGSMPTEPPLMILSQIATFLYFFLCTTLPLSGFPWDFVLFSSWFNKPPQQNKD</sequence>
<keyword evidence="13" id="KW-0830">Ubiquinone</keyword>
<protein>
    <recommendedName>
        <fullName evidence="3 18">Cytochrome b</fullName>
    </recommendedName>
</protein>
<evidence type="ECO:0000256" key="17">
    <source>
        <dbReference type="PIRSR" id="PIRSR038885-2"/>
    </source>
</evidence>
<evidence type="ECO:0000256" key="8">
    <source>
        <dbReference type="ARBA" id="ARBA00022723"/>
    </source>
</evidence>
<dbReference type="SUPFAM" id="SSF81342">
    <property type="entry name" value="Transmembrane di-heme cytochromes"/>
    <property type="match status" value="1"/>
</dbReference>
<dbReference type="PANTHER" id="PTHR19271:SF16">
    <property type="entry name" value="CYTOCHROME B"/>
    <property type="match status" value="1"/>
</dbReference>
<comment type="cofactor">
    <cofactor evidence="18">
        <name>heme b</name>
        <dbReference type="ChEBI" id="CHEBI:60344"/>
    </cofactor>
    <text evidence="18">Binds 2 heme groups non-covalently.</text>
</comment>
<dbReference type="CDD" id="cd00284">
    <property type="entry name" value="Cytochrome_b_N"/>
    <property type="match status" value="1"/>
</dbReference>
<proteinExistence type="inferred from homology"/>
<comment type="similarity">
    <text evidence="18">Belongs to the cytochrome b family.</text>
</comment>
<comment type="function">
    <text evidence="1 18">Component of the ubiquinol-cytochrome c reductase complex (complex III or cytochrome b-c1 complex) that is part of the mitochondrial respiratory chain. The b-c1 complex mediates electron transfer from ubiquinol to cytochrome c. Contributes to the generation of a proton gradient across the mitochondrial membrane that is then used for ATP synthesis.</text>
</comment>
<dbReference type="Pfam" id="PF00033">
    <property type="entry name" value="Cytochrome_B"/>
    <property type="match status" value="1"/>
</dbReference>
<evidence type="ECO:0000259" key="19">
    <source>
        <dbReference type="PROSITE" id="PS51002"/>
    </source>
</evidence>
<dbReference type="InterPro" id="IPR048259">
    <property type="entry name" value="Cytochrome_b_N_euk/bac"/>
</dbReference>
<evidence type="ECO:0000256" key="9">
    <source>
        <dbReference type="ARBA" id="ARBA00022792"/>
    </source>
</evidence>
<dbReference type="PROSITE" id="PS51003">
    <property type="entry name" value="CYTB_CTER"/>
    <property type="match status" value="1"/>
</dbReference>
<dbReference type="GO" id="GO:0006122">
    <property type="term" value="P:mitochondrial electron transport, ubiquinol to cytochrome c"/>
    <property type="evidence" value="ECO:0007669"/>
    <property type="project" value="TreeGrafter"/>
</dbReference>
<dbReference type="GO" id="GO:0016491">
    <property type="term" value="F:oxidoreductase activity"/>
    <property type="evidence" value="ECO:0007669"/>
    <property type="project" value="UniProtKB-UniRule"/>
</dbReference>
<keyword evidence="8 17" id="KW-0479">Metal-binding</keyword>
<dbReference type="SUPFAM" id="SSF81648">
    <property type="entry name" value="a domain/subunit of cytochrome bc1 complex (Ubiquinol-cytochrome c reductase)"/>
    <property type="match status" value="1"/>
</dbReference>
<keyword evidence="14 18" id="KW-0496">Mitochondrion</keyword>
<dbReference type="CDD" id="cd00290">
    <property type="entry name" value="cytochrome_b_C"/>
    <property type="match status" value="1"/>
</dbReference>
<comment type="subcellular location">
    <subcellularLocation>
        <location evidence="2">Mitochondrion inner membrane</location>
        <topology evidence="2">Multi-pass membrane protein</topology>
    </subcellularLocation>
</comment>
<dbReference type="PROSITE" id="PS51002">
    <property type="entry name" value="CYTB_NTER"/>
    <property type="match status" value="1"/>
</dbReference>
<evidence type="ECO:0000256" key="15">
    <source>
        <dbReference type="ARBA" id="ARBA00023136"/>
    </source>
</evidence>
<dbReference type="GO" id="GO:0005743">
    <property type="term" value="C:mitochondrial inner membrane"/>
    <property type="evidence" value="ECO:0007669"/>
    <property type="project" value="UniProtKB-SubCell"/>
</dbReference>
<feature type="transmembrane region" description="Helical" evidence="18">
    <location>
        <begin position="230"/>
        <end position="252"/>
    </location>
</feature>
<dbReference type="GO" id="GO:0046872">
    <property type="term" value="F:metal ion binding"/>
    <property type="evidence" value="ECO:0007669"/>
    <property type="project" value="UniProtKB-UniRule"/>
</dbReference>
<feature type="transmembrane region" description="Helical" evidence="18">
    <location>
        <begin position="36"/>
        <end position="56"/>
    </location>
</feature>
<dbReference type="InterPro" id="IPR030689">
    <property type="entry name" value="Cytochrome_b"/>
</dbReference>
<keyword evidence="5 17" id="KW-0349">Heme</keyword>
<feature type="binding site" description="axial binding residue" evidence="17">
    <location>
        <position position="183"/>
    </location>
    <ligand>
        <name>heme b</name>
        <dbReference type="ChEBI" id="CHEBI:60344"/>
        <label>b562</label>
    </ligand>
    <ligandPart>
        <name>Fe</name>
        <dbReference type="ChEBI" id="CHEBI:18248"/>
    </ligandPart>
</feature>
<feature type="transmembrane region" description="Helical" evidence="18">
    <location>
        <begin position="354"/>
        <end position="373"/>
    </location>
</feature>
<dbReference type="GO" id="GO:0045275">
    <property type="term" value="C:respiratory chain complex III"/>
    <property type="evidence" value="ECO:0007669"/>
    <property type="project" value="InterPro"/>
</dbReference>
<feature type="transmembrane region" description="Helical" evidence="18">
    <location>
        <begin position="273"/>
        <end position="305"/>
    </location>
</feature>
<evidence type="ECO:0000256" key="10">
    <source>
        <dbReference type="ARBA" id="ARBA00022982"/>
    </source>
</evidence>
<evidence type="ECO:0000256" key="13">
    <source>
        <dbReference type="ARBA" id="ARBA00023075"/>
    </source>
</evidence>
<evidence type="ECO:0000259" key="20">
    <source>
        <dbReference type="PROSITE" id="PS51003"/>
    </source>
</evidence>
<feature type="transmembrane region" description="Helical" evidence="18">
    <location>
        <begin position="179"/>
        <end position="200"/>
    </location>
</feature>
<keyword evidence="4 18" id="KW-0813">Transport</keyword>
<feature type="transmembrane region" description="Helical" evidence="18">
    <location>
        <begin position="139"/>
        <end position="158"/>
    </location>
</feature>
<dbReference type="Gene3D" id="1.20.810.10">
    <property type="entry name" value="Cytochrome Bc1 Complex, Chain C"/>
    <property type="match status" value="1"/>
</dbReference>
<evidence type="ECO:0000256" key="1">
    <source>
        <dbReference type="ARBA" id="ARBA00002566"/>
    </source>
</evidence>
<evidence type="ECO:0000256" key="11">
    <source>
        <dbReference type="ARBA" id="ARBA00022989"/>
    </source>
</evidence>
<accession>A0A8A3WMF6</accession>
<evidence type="ECO:0000256" key="7">
    <source>
        <dbReference type="ARBA" id="ARBA00022692"/>
    </source>
</evidence>
<keyword evidence="15 18" id="KW-0472">Membrane</keyword>
<feature type="binding site" description="axial binding residue" evidence="17">
    <location>
        <position position="98"/>
    </location>
    <ligand>
        <name>heme b</name>
        <dbReference type="ChEBI" id="CHEBI:60344"/>
        <label>b566</label>
    </ligand>
    <ligandPart>
        <name>Fe</name>
        <dbReference type="ChEBI" id="CHEBI:18248"/>
    </ligandPart>
</feature>
<feature type="binding site" evidence="16">
    <location>
        <position position="202"/>
    </location>
    <ligand>
        <name>a ubiquinone</name>
        <dbReference type="ChEBI" id="CHEBI:16389"/>
    </ligand>
</feature>
<dbReference type="InterPro" id="IPR036150">
    <property type="entry name" value="Cyt_b/b6_C_sf"/>
</dbReference>
<evidence type="ECO:0000256" key="12">
    <source>
        <dbReference type="ARBA" id="ARBA00023004"/>
    </source>
</evidence>
<evidence type="ECO:0000256" key="4">
    <source>
        <dbReference type="ARBA" id="ARBA00022448"/>
    </source>
</evidence>
<dbReference type="GO" id="GO:0008121">
    <property type="term" value="F:quinol-cytochrome-c reductase activity"/>
    <property type="evidence" value="ECO:0007669"/>
    <property type="project" value="InterPro"/>
</dbReference>
<feature type="domain" description="Cytochrome b/b6 N-terminal region profile" evidence="19">
    <location>
        <begin position="1"/>
        <end position="210"/>
    </location>
</feature>
<dbReference type="InterPro" id="IPR048260">
    <property type="entry name" value="Cytochrome_b_C_euk/bac"/>
</dbReference>
<evidence type="ECO:0000256" key="18">
    <source>
        <dbReference type="RuleBase" id="RU362117"/>
    </source>
</evidence>
<dbReference type="InterPro" id="IPR005798">
    <property type="entry name" value="Cyt_b/b6_C"/>
</dbReference>
<evidence type="ECO:0000256" key="3">
    <source>
        <dbReference type="ARBA" id="ARBA00013531"/>
    </source>
</evidence>
<evidence type="ECO:0000256" key="6">
    <source>
        <dbReference type="ARBA" id="ARBA00022660"/>
    </source>
</evidence>
<geneLocation type="mitochondrion" evidence="21"/>
<keyword evidence="10 18" id="KW-0249">Electron transport</keyword>
<feature type="binding site" description="axial binding residue" evidence="17">
    <location>
        <position position="84"/>
    </location>
    <ligand>
        <name>heme b</name>
        <dbReference type="ChEBI" id="CHEBI:60344"/>
        <label>b562</label>
    </ligand>
    <ligandPart>
        <name>Fe</name>
        <dbReference type="ChEBI" id="CHEBI:18248"/>
    </ligandPart>
</feature>
<comment type="cofactor">
    <cofactor evidence="17">
        <name>heme</name>
        <dbReference type="ChEBI" id="CHEBI:30413"/>
    </cofactor>
    <text evidence="17">Binds 2 heme groups non-covalently.</text>
</comment>
<evidence type="ECO:0000313" key="21">
    <source>
        <dbReference type="EMBL" id="QTA71707.1"/>
    </source>
</evidence>
<keyword evidence="6 18" id="KW-0679">Respiratory chain</keyword>
<keyword evidence="11 18" id="KW-1133">Transmembrane helix</keyword>
<evidence type="ECO:0000256" key="5">
    <source>
        <dbReference type="ARBA" id="ARBA00022617"/>
    </source>
</evidence>
<gene>
    <name evidence="21" type="primary">cob</name>
</gene>